<dbReference type="InterPro" id="IPR015882">
    <property type="entry name" value="HEX_bac_N"/>
</dbReference>
<dbReference type="PANTHER" id="PTHR13170">
    <property type="entry name" value="O-GLCNACASE"/>
    <property type="match status" value="1"/>
</dbReference>
<protein>
    <submittedName>
        <fullName evidence="4">Beta-N-acetylglucosaminidase</fullName>
    </submittedName>
</protein>
<dbReference type="InterPro" id="IPR029018">
    <property type="entry name" value="Hex-like_dom2"/>
</dbReference>
<evidence type="ECO:0000256" key="2">
    <source>
        <dbReference type="ARBA" id="ARBA00023295"/>
    </source>
</evidence>
<dbReference type="EMBL" id="AMCI01002141">
    <property type="protein sequence ID" value="EJX03483.1"/>
    <property type="molecule type" value="Genomic_DNA"/>
</dbReference>
<proteinExistence type="predicted"/>
<evidence type="ECO:0000259" key="3">
    <source>
        <dbReference type="PROSITE" id="PS52009"/>
    </source>
</evidence>
<dbReference type="SUPFAM" id="SSF51445">
    <property type="entry name" value="(Trans)glycosidases"/>
    <property type="match status" value="1"/>
</dbReference>
<gene>
    <name evidence="4" type="ORF">EVA_08409</name>
</gene>
<dbReference type="Gene3D" id="3.20.20.80">
    <property type="entry name" value="Glycosidases"/>
    <property type="match status" value="1"/>
</dbReference>
<organism evidence="4">
    <name type="scientific">gut metagenome</name>
    <dbReference type="NCBI Taxonomy" id="749906"/>
    <lineage>
        <taxon>unclassified sequences</taxon>
        <taxon>metagenomes</taxon>
        <taxon>organismal metagenomes</taxon>
    </lineage>
</organism>
<name>J9GMK0_9ZZZZ</name>
<sequence>MGNEITQPTRDYLTEVLEQIGSTVQFVDANNASAQIRLGIKGTPSEAVKVFEGANLEKAFAEPDAYAIRVDDKAVTILGAESMGAFYGVATLKMMLSSLENHQLPQVEIHDWASIPLRGFVEGFYGGFNHQQRVSLMNFARDVKMNLYVYAAKSDRYHTDWWDKLYPDEQMNQFRELVELEKKTGCEFAWSVHLGSFFRGLNGQNYAEQKEKLIAKFDQLREIGVNRFCILNDDFGSGSTDMVVRLLNDLNQNYVKKNDCKPIIYCPQQYNNAWSDSNGKREIKGLT</sequence>
<dbReference type="InterPro" id="IPR017853">
    <property type="entry name" value="GH"/>
</dbReference>
<dbReference type="GO" id="GO:0015929">
    <property type="term" value="F:hexosaminidase activity"/>
    <property type="evidence" value="ECO:0007669"/>
    <property type="project" value="UniProtKB-ARBA"/>
</dbReference>
<dbReference type="Pfam" id="PF02838">
    <property type="entry name" value="Glyco_hydro_20b"/>
    <property type="match status" value="1"/>
</dbReference>
<reference evidence="4" key="1">
    <citation type="journal article" date="2012" name="PLoS ONE">
        <title>Gene sets for utilization of primary and secondary nutrition supplies in the distal gut of endangered iberian lynx.</title>
        <authorList>
            <person name="Alcaide M."/>
            <person name="Messina E."/>
            <person name="Richter M."/>
            <person name="Bargiela R."/>
            <person name="Peplies J."/>
            <person name="Huws S.A."/>
            <person name="Newbold C.J."/>
            <person name="Golyshin P.N."/>
            <person name="Simon M.A."/>
            <person name="Lopez G."/>
            <person name="Yakimov M.M."/>
            <person name="Ferrer M."/>
        </authorList>
    </citation>
    <scope>NUCLEOTIDE SEQUENCE</scope>
</reference>
<dbReference type="InterPro" id="IPR051822">
    <property type="entry name" value="Glycosyl_Hydrolase_84"/>
</dbReference>
<dbReference type="Pfam" id="PF07555">
    <property type="entry name" value="NAGidase"/>
    <property type="match status" value="1"/>
</dbReference>
<keyword evidence="1" id="KW-0378">Hydrolase</keyword>
<accession>J9GMK0</accession>
<evidence type="ECO:0000313" key="4">
    <source>
        <dbReference type="EMBL" id="EJX03483.1"/>
    </source>
</evidence>
<dbReference type="AlphaFoldDB" id="J9GMK0"/>
<dbReference type="PROSITE" id="PS52009">
    <property type="entry name" value="GH84"/>
    <property type="match status" value="1"/>
</dbReference>
<evidence type="ECO:0000256" key="1">
    <source>
        <dbReference type="ARBA" id="ARBA00022801"/>
    </source>
</evidence>
<dbReference type="SUPFAM" id="SSF55545">
    <property type="entry name" value="beta-N-acetylhexosaminidase-like domain"/>
    <property type="match status" value="1"/>
</dbReference>
<dbReference type="PANTHER" id="PTHR13170:SF16">
    <property type="entry name" value="PROTEIN O-GLCNACASE"/>
    <property type="match status" value="1"/>
</dbReference>
<dbReference type="InterPro" id="IPR011496">
    <property type="entry name" value="O-GlcNAcase_cat"/>
</dbReference>
<feature type="non-terminal residue" evidence="4">
    <location>
        <position position="287"/>
    </location>
</feature>
<feature type="domain" description="GH84" evidence="3">
    <location>
        <begin position="116"/>
        <end position="287"/>
    </location>
</feature>
<comment type="caution">
    <text evidence="4">The sequence shown here is derived from an EMBL/GenBank/DDBJ whole genome shotgun (WGS) entry which is preliminary data.</text>
</comment>
<keyword evidence="2" id="KW-0326">Glycosidase</keyword>
<dbReference type="Gene3D" id="3.30.379.10">
    <property type="entry name" value="Chitobiase/beta-hexosaminidase domain 2-like"/>
    <property type="match status" value="1"/>
</dbReference>
<dbReference type="GO" id="GO:1901135">
    <property type="term" value="P:carbohydrate derivative metabolic process"/>
    <property type="evidence" value="ECO:0007669"/>
    <property type="project" value="UniProtKB-ARBA"/>
</dbReference>